<evidence type="ECO:0000313" key="4">
    <source>
        <dbReference type="WBParaSite" id="HPBE_0000268301-mRNA-1"/>
    </source>
</evidence>
<keyword evidence="3" id="KW-1185">Reference proteome</keyword>
<evidence type="ECO:0000313" key="3">
    <source>
        <dbReference type="Proteomes" id="UP000050761"/>
    </source>
</evidence>
<dbReference type="EMBL" id="UZAH01004526">
    <property type="protein sequence ID" value="VDO27354.1"/>
    <property type="molecule type" value="Genomic_DNA"/>
</dbReference>
<feature type="region of interest" description="Disordered" evidence="1">
    <location>
        <begin position="1"/>
        <end position="43"/>
    </location>
</feature>
<dbReference type="Proteomes" id="UP000050761">
    <property type="component" value="Unassembled WGS sequence"/>
</dbReference>
<name>A0A183F941_HELPZ</name>
<organism evidence="3 4">
    <name type="scientific">Heligmosomoides polygyrus</name>
    <name type="common">Parasitic roundworm</name>
    <dbReference type="NCBI Taxonomy" id="6339"/>
    <lineage>
        <taxon>Eukaryota</taxon>
        <taxon>Metazoa</taxon>
        <taxon>Ecdysozoa</taxon>
        <taxon>Nematoda</taxon>
        <taxon>Chromadorea</taxon>
        <taxon>Rhabditida</taxon>
        <taxon>Rhabditina</taxon>
        <taxon>Rhabditomorpha</taxon>
        <taxon>Strongyloidea</taxon>
        <taxon>Heligmosomidae</taxon>
        <taxon>Heligmosomoides</taxon>
    </lineage>
</organism>
<evidence type="ECO:0000313" key="2">
    <source>
        <dbReference type="EMBL" id="VDO27354.1"/>
    </source>
</evidence>
<reference evidence="4" key="2">
    <citation type="submission" date="2019-09" db="UniProtKB">
        <authorList>
            <consortium name="WormBaseParasite"/>
        </authorList>
    </citation>
    <scope>IDENTIFICATION</scope>
</reference>
<dbReference type="WBParaSite" id="HPBE_0000268301-mRNA-1">
    <property type="protein sequence ID" value="HPBE_0000268301-mRNA-1"/>
    <property type="gene ID" value="HPBE_0000268301"/>
</dbReference>
<sequence>MTLFVSLERGDPLEHSGTRQGRMETLLSPLEQDDDQRDDSDVTNVTSRKYAGTYSRLRDEVVYLNEKNEPVGFLELLL</sequence>
<accession>A0A183F941</accession>
<accession>A0A3P7UWD1</accession>
<reference evidence="2 3" key="1">
    <citation type="submission" date="2018-11" db="EMBL/GenBank/DDBJ databases">
        <authorList>
            <consortium name="Pathogen Informatics"/>
        </authorList>
    </citation>
    <scope>NUCLEOTIDE SEQUENCE [LARGE SCALE GENOMIC DNA]</scope>
</reference>
<proteinExistence type="predicted"/>
<evidence type="ECO:0000256" key="1">
    <source>
        <dbReference type="SAM" id="MobiDB-lite"/>
    </source>
</evidence>
<dbReference type="AlphaFoldDB" id="A0A183F941"/>
<protein>
    <submittedName>
        <fullName evidence="4">SLC12 domain-containing protein</fullName>
    </submittedName>
</protein>
<gene>
    <name evidence="2" type="ORF">HPBE_LOCUS2684</name>
</gene>
<feature type="compositionally biased region" description="Basic and acidic residues" evidence="1">
    <location>
        <begin position="8"/>
        <end position="17"/>
    </location>
</feature>